<protein>
    <recommendedName>
        <fullName evidence="5">Carboxypeptidase regulatory-like domain-containing protein</fullName>
    </recommendedName>
</protein>
<dbReference type="RefSeq" id="WP_011523694.1">
    <property type="nucleotide sequence ID" value="NC_008009.1"/>
</dbReference>
<dbReference type="OrthoDB" id="127337at2"/>
<evidence type="ECO:0008006" key="5">
    <source>
        <dbReference type="Google" id="ProtNLM"/>
    </source>
</evidence>
<evidence type="ECO:0000313" key="3">
    <source>
        <dbReference type="EMBL" id="ABF41893.1"/>
    </source>
</evidence>
<evidence type="ECO:0000256" key="1">
    <source>
        <dbReference type="ARBA" id="ARBA00022729"/>
    </source>
</evidence>
<dbReference type="SUPFAM" id="SSF49452">
    <property type="entry name" value="Starch-binding domain-like"/>
    <property type="match status" value="2"/>
</dbReference>
<evidence type="ECO:0000256" key="2">
    <source>
        <dbReference type="SAM" id="SignalP"/>
    </source>
</evidence>
<accession>Q1IMK7</accession>
<dbReference type="Pfam" id="PF13620">
    <property type="entry name" value="CarboxypepD_reg"/>
    <property type="match status" value="2"/>
</dbReference>
<dbReference type="InterPro" id="IPR051417">
    <property type="entry name" value="SDr/BOS_complex"/>
</dbReference>
<dbReference type="InterPro" id="IPR015889">
    <property type="entry name" value="Intradiol_dOase_core"/>
</dbReference>
<dbReference type="KEGG" id="aba:Acid345_2892"/>
<dbReference type="GO" id="GO:0030246">
    <property type="term" value="F:carbohydrate binding"/>
    <property type="evidence" value="ECO:0007669"/>
    <property type="project" value="InterPro"/>
</dbReference>
<sequence>MSAGIMKFFLSVALCLFSVCSFAQNAAVQQAAKAASLSGTLTKYGSGEPLRNAEISVNRVSDTSPASDESTSNQVSVVTDAAGRFRFPSLVPGDYTIVVRKNGFHGFRGPNSHTWQEFLNITLSPGQAVNDLALAMQPGSVISGRVLDEDGEPIAYVQVSALKWVYANHRRQLRPVGVGNTDDQGSYRIFSLEPGRYIVRANVIQDGGNSKLHYAPSYFPESSSPTEASPIALRPGDQAQADFRMSRVPSVKVTGHINGTTSGAQTQVYLRNAHDEGASIQRSAGATMDHNGNFTLEGVLPGDYTISALEFRGDNNDNPLHAEAPIHVDGTDLPNISLTLDEGGRSALQGTLTVDTPNVQHPRLDTLRIGLLPVDDTNNEFAGNGGYSAIGPNGAIRLDRIVPGKYVVSLTAEGSGWEDFYTKSVTIAGRDVTDAVVNISSSRGVVPITVTAGTDGAFVEGSVTDDEGKPVANAIVIGVPDPALRAQFDLYQRGETDQNGHFRLRGIKPGAYSFFAWSSMDDESYMDPDFLRAFENSRVDQSLAPNSHQKVELKLLSPDDAQ</sequence>
<dbReference type="Gene3D" id="2.60.40.1120">
    <property type="entry name" value="Carboxypeptidase-like, regulatory domain"/>
    <property type="match status" value="3"/>
</dbReference>
<dbReference type="HOGENOM" id="CLU_036715_0_0_0"/>
<dbReference type="PANTHER" id="PTHR23303:SF14">
    <property type="entry name" value="BOS COMPLEX SUBUNIT NOMO1-RELATED"/>
    <property type="match status" value="1"/>
</dbReference>
<dbReference type="GO" id="GO:0005506">
    <property type="term" value="F:iron ion binding"/>
    <property type="evidence" value="ECO:0007669"/>
    <property type="project" value="InterPro"/>
</dbReference>
<feature type="signal peptide" evidence="2">
    <location>
        <begin position="1"/>
        <end position="23"/>
    </location>
</feature>
<feature type="chain" id="PRO_5004190931" description="Carboxypeptidase regulatory-like domain-containing protein" evidence="2">
    <location>
        <begin position="24"/>
        <end position="562"/>
    </location>
</feature>
<reference evidence="3 4" key="1">
    <citation type="journal article" date="2009" name="Appl. Environ. Microbiol.">
        <title>Three genomes from the phylum Acidobacteria provide insight into the lifestyles of these microorganisms in soils.</title>
        <authorList>
            <person name="Ward N.L."/>
            <person name="Challacombe J.F."/>
            <person name="Janssen P.H."/>
            <person name="Henrissat B."/>
            <person name="Coutinho P.M."/>
            <person name="Wu M."/>
            <person name="Xie G."/>
            <person name="Haft D.H."/>
            <person name="Sait M."/>
            <person name="Badger J."/>
            <person name="Barabote R.D."/>
            <person name="Bradley B."/>
            <person name="Brettin T.S."/>
            <person name="Brinkac L.M."/>
            <person name="Bruce D."/>
            <person name="Creasy T."/>
            <person name="Daugherty S.C."/>
            <person name="Davidsen T.M."/>
            <person name="DeBoy R.T."/>
            <person name="Detter J.C."/>
            <person name="Dodson R.J."/>
            <person name="Durkin A.S."/>
            <person name="Ganapathy A."/>
            <person name="Gwinn-Giglio M."/>
            <person name="Han C.S."/>
            <person name="Khouri H."/>
            <person name="Kiss H."/>
            <person name="Kothari S.P."/>
            <person name="Madupu R."/>
            <person name="Nelson K.E."/>
            <person name="Nelson W.C."/>
            <person name="Paulsen I."/>
            <person name="Penn K."/>
            <person name="Ren Q."/>
            <person name="Rosovitz M.J."/>
            <person name="Selengut J.D."/>
            <person name="Shrivastava S."/>
            <person name="Sullivan S.A."/>
            <person name="Tapia R."/>
            <person name="Thompson L.S."/>
            <person name="Watkins K.L."/>
            <person name="Yang Q."/>
            <person name="Yu C."/>
            <person name="Zafar N."/>
            <person name="Zhou L."/>
            <person name="Kuske C.R."/>
        </authorList>
    </citation>
    <scope>NUCLEOTIDE SEQUENCE [LARGE SCALE GENOMIC DNA]</scope>
    <source>
        <strain evidence="3 4">Ellin345</strain>
    </source>
</reference>
<dbReference type="STRING" id="204669.Acid345_2892"/>
<gene>
    <name evidence="3" type="ordered locus">Acid345_2892</name>
</gene>
<dbReference type="SUPFAM" id="SSF49482">
    <property type="entry name" value="Aromatic compound dioxygenase"/>
    <property type="match status" value="1"/>
</dbReference>
<name>Q1IMK7_KORVE</name>
<dbReference type="EnsemblBacteria" id="ABF41893">
    <property type="protein sequence ID" value="ABF41893"/>
    <property type="gene ID" value="Acid345_2892"/>
</dbReference>
<dbReference type="AlphaFoldDB" id="Q1IMK7"/>
<evidence type="ECO:0000313" key="4">
    <source>
        <dbReference type="Proteomes" id="UP000002432"/>
    </source>
</evidence>
<dbReference type="InterPro" id="IPR013784">
    <property type="entry name" value="Carb-bd-like_fold"/>
</dbReference>
<dbReference type="Proteomes" id="UP000002432">
    <property type="component" value="Chromosome"/>
</dbReference>
<dbReference type="Gene3D" id="2.60.130.10">
    <property type="entry name" value="Aromatic compound dioxygenase"/>
    <property type="match status" value="1"/>
</dbReference>
<dbReference type="EMBL" id="CP000360">
    <property type="protein sequence ID" value="ABF41893.1"/>
    <property type="molecule type" value="Genomic_DNA"/>
</dbReference>
<keyword evidence="4" id="KW-1185">Reference proteome</keyword>
<dbReference type="PANTHER" id="PTHR23303">
    <property type="entry name" value="CARBOXYPEPTIDASE REGULATORY REGION-CONTAINING"/>
    <property type="match status" value="1"/>
</dbReference>
<dbReference type="eggNOG" id="COG4932">
    <property type="taxonomic scope" value="Bacteria"/>
</dbReference>
<proteinExistence type="predicted"/>
<dbReference type="GO" id="GO:0016702">
    <property type="term" value="F:oxidoreductase activity, acting on single donors with incorporation of molecular oxygen, incorporation of two atoms of oxygen"/>
    <property type="evidence" value="ECO:0007669"/>
    <property type="project" value="InterPro"/>
</dbReference>
<organism evidence="3 4">
    <name type="scientific">Koribacter versatilis (strain Ellin345)</name>
    <dbReference type="NCBI Taxonomy" id="204669"/>
    <lineage>
        <taxon>Bacteria</taxon>
        <taxon>Pseudomonadati</taxon>
        <taxon>Acidobacteriota</taxon>
        <taxon>Terriglobia</taxon>
        <taxon>Terriglobales</taxon>
        <taxon>Candidatus Korobacteraceae</taxon>
        <taxon>Candidatus Korobacter</taxon>
    </lineage>
</organism>
<keyword evidence="1 2" id="KW-0732">Signal</keyword>